<dbReference type="GO" id="GO:0004097">
    <property type="term" value="F:catechol oxidase activity"/>
    <property type="evidence" value="ECO:0007669"/>
    <property type="project" value="InterPro"/>
</dbReference>
<dbReference type="AlphaFoldDB" id="A0AAD4S9Z7"/>
<evidence type="ECO:0000259" key="1">
    <source>
        <dbReference type="Pfam" id="PF12143"/>
    </source>
</evidence>
<keyword evidence="3" id="KW-1185">Reference proteome</keyword>
<accession>A0AAD4S9Z7</accession>
<evidence type="ECO:0000313" key="3">
    <source>
        <dbReference type="Proteomes" id="UP001202328"/>
    </source>
</evidence>
<dbReference type="Proteomes" id="UP001202328">
    <property type="component" value="Unassembled WGS sequence"/>
</dbReference>
<sequence>MYVKFDVYVNAVDETIIGPESREFAGRFVNMKRGVRILLNKGNLVVKRKTNFKVGITELLEDLEADGDETIWVTLVHKVRITPRVFQVYFFCTYCFYGQP</sequence>
<gene>
    <name evidence="2" type="ORF">MKW98_029144</name>
</gene>
<dbReference type="InterPro" id="IPR022740">
    <property type="entry name" value="Polyphenol_oxidase_C"/>
</dbReference>
<feature type="domain" description="Polyphenol oxidase C-terminal" evidence="1">
    <location>
        <begin position="2"/>
        <end position="79"/>
    </location>
</feature>
<dbReference type="PANTHER" id="PTHR36608:SF2">
    <property type="entry name" value="POLYPHENOL OXIDASE C-TERMINAL DOMAIN-CONTAINING PROTEIN"/>
    <property type="match status" value="1"/>
</dbReference>
<protein>
    <recommendedName>
        <fullName evidence="1">Polyphenol oxidase C-terminal domain-containing protein</fullName>
    </recommendedName>
</protein>
<name>A0AAD4S9Z7_9MAGN</name>
<comment type="caution">
    <text evidence="2">The sequence shown here is derived from an EMBL/GenBank/DDBJ whole genome shotgun (WGS) entry which is preliminary data.</text>
</comment>
<proteinExistence type="predicted"/>
<dbReference type="PANTHER" id="PTHR36608">
    <property type="entry name" value="POLYPHENOL OXIDASE C, CHLOROPLASTIC-LIKE"/>
    <property type="match status" value="1"/>
</dbReference>
<evidence type="ECO:0000313" key="2">
    <source>
        <dbReference type="EMBL" id="KAI3876192.1"/>
    </source>
</evidence>
<dbReference type="Pfam" id="PF12143">
    <property type="entry name" value="PPO1_KFDV"/>
    <property type="match status" value="1"/>
</dbReference>
<dbReference type="EMBL" id="JAJJMB010012509">
    <property type="protein sequence ID" value="KAI3876192.1"/>
    <property type="molecule type" value="Genomic_DNA"/>
</dbReference>
<reference evidence="2" key="1">
    <citation type="submission" date="2022-04" db="EMBL/GenBank/DDBJ databases">
        <title>A functionally conserved STORR gene fusion in Papaver species that diverged 16.8 million years ago.</title>
        <authorList>
            <person name="Catania T."/>
        </authorList>
    </citation>
    <scope>NUCLEOTIDE SEQUENCE</scope>
    <source>
        <strain evidence="2">S-188037</strain>
    </source>
</reference>
<organism evidence="2 3">
    <name type="scientific">Papaver atlanticum</name>
    <dbReference type="NCBI Taxonomy" id="357466"/>
    <lineage>
        <taxon>Eukaryota</taxon>
        <taxon>Viridiplantae</taxon>
        <taxon>Streptophyta</taxon>
        <taxon>Embryophyta</taxon>
        <taxon>Tracheophyta</taxon>
        <taxon>Spermatophyta</taxon>
        <taxon>Magnoliopsida</taxon>
        <taxon>Ranunculales</taxon>
        <taxon>Papaveraceae</taxon>
        <taxon>Papaveroideae</taxon>
        <taxon>Papaver</taxon>
    </lineage>
</organism>